<keyword evidence="3" id="KW-1185">Reference proteome</keyword>
<keyword evidence="1" id="KW-0732">Signal</keyword>
<evidence type="ECO:0000313" key="3">
    <source>
        <dbReference type="Proteomes" id="UP000198728"/>
    </source>
</evidence>
<protein>
    <recommendedName>
        <fullName evidence="4">Lipoprotein</fullName>
    </recommendedName>
</protein>
<sequence length="113" mass="12155">MKPFVILSVLLLCGCAATPDVPVGVTSRAPNTTFDCIAPRLERLPVRFETERTPDGWRMDVQIFAGPPSGWYHNGRIEHSGHLVVYAPDGATRGIGAGQADKIAPIIRRCSGG</sequence>
<accession>A0A1I1DUC4</accession>
<dbReference type="RefSeq" id="WP_093359055.1">
    <property type="nucleotide sequence ID" value="NZ_FOLG01000001.1"/>
</dbReference>
<proteinExistence type="predicted"/>
<dbReference type="Proteomes" id="UP000198728">
    <property type="component" value="Unassembled WGS sequence"/>
</dbReference>
<evidence type="ECO:0000256" key="1">
    <source>
        <dbReference type="SAM" id="SignalP"/>
    </source>
</evidence>
<reference evidence="2 3" key="1">
    <citation type="submission" date="2016-10" db="EMBL/GenBank/DDBJ databases">
        <authorList>
            <person name="de Groot N.N."/>
        </authorList>
    </citation>
    <scope>NUCLEOTIDE SEQUENCE [LARGE SCALE GENOMIC DNA]</scope>
    <source>
        <strain evidence="2 3">DSM 19548</strain>
    </source>
</reference>
<dbReference type="EMBL" id="FOLG01000001">
    <property type="protein sequence ID" value="SFB78464.1"/>
    <property type="molecule type" value="Genomic_DNA"/>
</dbReference>
<name>A0A1I1DUC4_9RHOB</name>
<feature type="signal peptide" evidence="1">
    <location>
        <begin position="1"/>
        <end position="19"/>
    </location>
</feature>
<feature type="chain" id="PRO_5011566151" description="Lipoprotein" evidence="1">
    <location>
        <begin position="20"/>
        <end position="113"/>
    </location>
</feature>
<organism evidence="2 3">
    <name type="scientific">Tropicimonas isoalkanivorans</name>
    <dbReference type="NCBI Taxonomy" id="441112"/>
    <lineage>
        <taxon>Bacteria</taxon>
        <taxon>Pseudomonadati</taxon>
        <taxon>Pseudomonadota</taxon>
        <taxon>Alphaproteobacteria</taxon>
        <taxon>Rhodobacterales</taxon>
        <taxon>Roseobacteraceae</taxon>
        <taxon>Tropicimonas</taxon>
    </lineage>
</organism>
<evidence type="ECO:0000313" key="2">
    <source>
        <dbReference type="EMBL" id="SFB78464.1"/>
    </source>
</evidence>
<dbReference type="PROSITE" id="PS51257">
    <property type="entry name" value="PROKAR_LIPOPROTEIN"/>
    <property type="match status" value="1"/>
</dbReference>
<dbReference type="OrthoDB" id="7851744at2"/>
<dbReference type="AlphaFoldDB" id="A0A1I1DUC4"/>
<gene>
    <name evidence="2" type="ORF">SAMN04488094_101480</name>
</gene>
<evidence type="ECO:0008006" key="4">
    <source>
        <dbReference type="Google" id="ProtNLM"/>
    </source>
</evidence>